<dbReference type="SUPFAM" id="SSF46689">
    <property type="entry name" value="Homeodomain-like"/>
    <property type="match status" value="2"/>
</dbReference>
<dbReference type="InterPro" id="IPR050204">
    <property type="entry name" value="AraC_XylS_family_regulators"/>
</dbReference>
<dbReference type="PROSITE" id="PS00041">
    <property type="entry name" value="HTH_ARAC_FAMILY_1"/>
    <property type="match status" value="1"/>
</dbReference>
<dbReference type="InterPro" id="IPR020449">
    <property type="entry name" value="Tscrpt_reg_AraC-type_HTH"/>
</dbReference>
<dbReference type="RefSeq" id="WP_284237673.1">
    <property type="nucleotide sequence ID" value="NZ_BSSQ01000005.1"/>
</dbReference>
<feature type="domain" description="HTH araC/xylS-type" evidence="5">
    <location>
        <begin position="179"/>
        <end position="277"/>
    </location>
</feature>
<evidence type="ECO:0000313" key="7">
    <source>
        <dbReference type="Proteomes" id="UP001157114"/>
    </source>
</evidence>
<proteinExistence type="predicted"/>
<dbReference type="PROSITE" id="PS01124">
    <property type="entry name" value="HTH_ARAC_FAMILY_2"/>
    <property type="match status" value="1"/>
</dbReference>
<evidence type="ECO:0000313" key="6">
    <source>
        <dbReference type="EMBL" id="GLX66957.1"/>
    </source>
</evidence>
<dbReference type="Pfam" id="PF12833">
    <property type="entry name" value="HTH_18"/>
    <property type="match status" value="1"/>
</dbReference>
<organism evidence="6 7">
    <name type="scientific">Paenibacillus glycanilyticus</name>
    <dbReference type="NCBI Taxonomy" id="126569"/>
    <lineage>
        <taxon>Bacteria</taxon>
        <taxon>Bacillati</taxon>
        <taxon>Bacillota</taxon>
        <taxon>Bacilli</taxon>
        <taxon>Bacillales</taxon>
        <taxon>Paenibacillaceae</taxon>
        <taxon>Paenibacillus</taxon>
    </lineage>
</organism>
<keyword evidence="3" id="KW-0010">Activator</keyword>
<protein>
    <submittedName>
        <fullName evidence="6">AraC family transcriptional regulator</fullName>
    </submittedName>
</protein>
<name>A0ABQ6G8L9_9BACL</name>
<keyword evidence="7" id="KW-1185">Reference proteome</keyword>
<dbReference type="SMART" id="SM00342">
    <property type="entry name" value="HTH_ARAC"/>
    <property type="match status" value="1"/>
</dbReference>
<evidence type="ECO:0000259" key="5">
    <source>
        <dbReference type="PROSITE" id="PS01124"/>
    </source>
</evidence>
<dbReference type="PRINTS" id="PR00032">
    <property type="entry name" value="HTHARAC"/>
</dbReference>
<accession>A0ABQ6G8L9</accession>
<gene>
    <name evidence="6" type="ORF">MU1_13010</name>
</gene>
<dbReference type="InterPro" id="IPR009057">
    <property type="entry name" value="Homeodomain-like_sf"/>
</dbReference>
<dbReference type="InterPro" id="IPR037923">
    <property type="entry name" value="HTH-like"/>
</dbReference>
<evidence type="ECO:0000256" key="4">
    <source>
        <dbReference type="ARBA" id="ARBA00023163"/>
    </source>
</evidence>
<keyword evidence="1" id="KW-0805">Transcription regulation</keyword>
<keyword evidence="2" id="KW-0238">DNA-binding</keyword>
<comment type="caution">
    <text evidence="6">The sequence shown here is derived from an EMBL/GenBank/DDBJ whole genome shotgun (WGS) entry which is preliminary data.</text>
</comment>
<sequence>MIKSYGFRFPDSYPELMLIETIGHETITDAAYDWEGRTRQTTGYLFQYTLAGSGWLEVEGQLFEVKKNQAFVVEIPGPHRYYYDPRAGEPWEVIWVRLRGGQMASIWDSLHKRGPVLQLNADAEPIAAWRRLFHDTIKGKLNDPYVQSVRIYEWLLTILRLSRQGHEASRRPDGLPPYGASIAYMREKYGRTINLEELAAVEHLSKSHYCKAFHRALGLSPFDYLNRVRVEEAAELLGGSDLTVTQIAAATGFDTTSYFGKVFKRYVGMTPLQYREGQHDWNVDRLKLV</sequence>
<dbReference type="Gene3D" id="1.10.10.60">
    <property type="entry name" value="Homeodomain-like"/>
    <property type="match status" value="2"/>
</dbReference>
<reference evidence="6 7" key="1">
    <citation type="submission" date="2023-03" db="EMBL/GenBank/DDBJ databases">
        <title>Draft genome sequence of the bacteria which degrade cell wall of Tricholomamatutake.</title>
        <authorList>
            <person name="Konishi Y."/>
            <person name="Fukuta Y."/>
            <person name="Shirasaka N."/>
        </authorList>
    </citation>
    <scope>NUCLEOTIDE SEQUENCE [LARGE SCALE GENOMIC DNA]</scope>
    <source>
        <strain evidence="7">mu1</strain>
    </source>
</reference>
<keyword evidence="4" id="KW-0804">Transcription</keyword>
<evidence type="ECO:0000256" key="2">
    <source>
        <dbReference type="ARBA" id="ARBA00023125"/>
    </source>
</evidence>
<dbReference type="Proteomes" id="UP001157114">
    <property type="component" value="Unassembled WGS sequence"/>
</dbReference>
<dbReference type="PANTHER" id="PTHR46796">
    <property type="entry name" value="HTH-TYPE TRANSCRIPTIONAL ACTIVATOR RHAS-RELATED"/>
    <property type="match status" value="1"/>
</dbReference>
<dbReference type="InterPro" id="IPR018060">
    <property type="entry name" value="HTH_AraC"/>
</dbReference>
<evidence type="ECO:0000256" key="1">
    <source>
        <dbReference type="ARBA" id="ARBA00023015"/>
    </source>
</evidence>
<evidence type="ECO:0000256" key="3">
    <source>
        <dbReference type="ARBA" id="ARBA00023159"/>
    </source>
</evidence>
<dbReference type="EMBL" id="BSSQ01000005">
    <property type="protein sequence ID" value="GLX66957.1"/>
    <property type="molecule type" value="Genomic_DNA"/>
</dbReference>
<dbReference type="InterPro" id="IPR018062">
    <property type="entry name" value="HTH_AraC-typ_CS"/>
</dbReference>
<dbReference type="Gene3D" id="2.60.120.280">
    <property type="entry name" value="Regulatory protein AraC"/>
    <property type="match status" value="1"/>
</dbReference>
<dbReference type="SUPFAM" id="SSF51215">
    <property type="entry name" value="Regulatory protein AraC"/>
    <property type="match status" value="1"/>
</dbReference>
<dbReference type="InterPro" id="IPR003313">
    <property type="entry name" value="AraC-bd"/>
</dbReference>
<dbReference type="PANTHER" id="PTHR46796:SF7">
    <property type="entry name" value="ARAC FAMILY TRANSCRIPTIONAL REGULATOR"/>
    <property type="match status" value="1"/>
</dbReference>
<dbReference type="Pfam" id="PF02311">
    <property type="entry name" value="AraC_binding"/>
    <property type="match status" value="1"/>
</dbReference>